<keyword evidence="1" id="KW-0812">Transmembrane</keyword>
<evidence type="ECO:0000313" key="3">
    <source>
        <dbReference type="Proteomes" id="UP000580568"/>
    </source>
</evidence>
<evidence type="ECO:0000313" key="2">
    <source>
        <dbReference type="EMBL" id="GFP74532.1"/>
    </source>
</evidence>
<keyword evidence="3" id="KW-1185">Reference proteome</keyword>
<name>A0A6V8SD99_9CLOT</name>
<protein>
    <submittedName>
        <fullName evidence="2">Uncharacterized protein</fullName>
    </submittedName>
</protein>
<dbReference type="AlphaFoldDB" id="A0A6V8SD99"/>
<accession>A0A6V8SD99</accession>
<proteinExistence type="predicted"/>
<organism evidence="2 3">
    <name type="scientific">Clostridium fungisolvens</name>
    <dbReference type="NCBI Taxonomy" id="1604897"/>
    <lineage>
        <taxon>Bacteria</taxon>
        <taxon>Bacillati</taxon>
        <taxon>Bacillota</taxon>
        <taxon>Clostridia</taxon>
        <taxon>Eubacteriales</taxon>
        <taxon>Clostridiaceae</taxon>
        <taxon>Clostridium</taxon>
    </lineage>
</organism>
<dbReference type="RefSeq" id="WP_244638102.1">
    <property type="nucleotide sequence ID" value="NZ_BLZR01000001.1"/>
</dbReference>
<keyword evidence="1" id="KW-1133">Transmembrane helix</keyword>
<feature type="transmembrane region" description="Helical" evidence="1">
    <location>
        <begin position="49"/>
        <end position="68"/>
    </location>
</feature>
<dbReference type="EMBL" id="BLZR01000001">
    <property type="protein sequence ID" value="GFP74532.1"/>
    <property type="molecule type" value="Genomic_DNA"/>
</dbReference>
<evidence type="ECO:0000256" key="1">
    <source>
        <dbReference type="SAM" id="Phobius"/>
    </source>
</evidence>
<comment type="caution">
    <text evidence="2">The sequence shown here is derived from an EMBL/GenBank/DDBJ whole genome shotgun (WGS) entry which is preliminary data.</text>
</comment>
<keyword evidence="1" id="KW-0472">Membrane</keyword>
<feature type="transmembrane region" description="Helical" evidence="1">
    <location>
        <begin position="7"/>
        <end position="29"/>
    </location>
</feature>
<dbReference type="Proteomes" id="UP000580568">
    <property type="component" value="Unassembled WGS sequence"/>
</dbReference>
<reference evidence="2 3" key="1">
    <citation type="submission" date="2020-07" db="EMBL/GenBank/DDBJ databases">
        <title>A new beta-1,3-glucan-decomposing anaerobic bacterium isolated from anoxic soil subjected to biological soil disinfestation.</title>
        <authorList>
            <person name="Ueki A."/>
            <person name="Tonouchi A."/>
        </authorList>
    </citation>
    <scope>NUCLEOTIDE SEQUENCE [LARGE SCALE GENOMIC DNA]</scope>
    <source>
        <strain evidence="2 3">TW1</strain>
    </source>
</reference>
<sequence length="71" mass="7775">MKKTSLTLMFFALMNFVLAMMAFVFNGILDKVAISLNISVANSGLLNTMYAYGAAFGISITLIQLISIKNY</sequence>
<gene>
    <name evidence="2" type="ORF">bsdtw1_00584</name>
</gene>